<proteinExistence type="predicted"/>
<accession>A0A5M5ZZP0</accession>
<dbReference type="RefSeq" id="WP_149940875.1">
    <property type="nucleotide sequence ID" value="NZ_DAWDHC010000003.1"/>
</dbReference>
<evidence type="ECO:0000313" key="1">
    <source>
        <dbReference type="EMBL" id="KAA5384596.1"/>
    </source>
</evidence>
<evidence type="ECO:0000313" key="2">
    <source>
        <dbReference type="Proteomes" id="UP000347681"/>
    </source>
</evidence>
<dbReference type="Proteomes" id="UP000347681">
    <property type="component" value="Unassembled WGS sequence"/>
</dbReference>
<name>A0A5M5ZZP0_9BACT</name>
<comment type="caution">
    <text evidence="1">The sequence shown here is derived from an EMBL/GenBank/DDBJ whole genome shotgun (WGS) entry which is preliminary data.</text>
</comment>
<dbReference type="EMBL" id="VVZB01000003">
    <property type="protein sequence ID" value="KAA5384596.1"/>
    <property type="molecule type" value="Genomic_DNA"/>
</dbReference>
<reference evidence="1 2" key="1">
    <citation type="journal article" date="2019" name="Nat. Med.">
        <title>A library of human gut bacterial isolates paired with longitudinal multiomics data enables mechanistic microbiome research.</title>
        <authorList>
            <person name="Poyet M."/>
            <person name="Groussin M."/>
            <person name="Gibbons S.M."/>
            <person name="Avila-Pacheco J."/>
            <person name="Jiang X."/>
            <person name="Kearney S.M."/>
            <person name="Perrotta A.R."/>
            <person name="Berdy B."/>
            <person name="Zhao S."/>
            <person name="Lieberman T.D."/>
            <person name="Swanson P.K."/>
            <person name="Smith M."/>
            <person name="Roesemann S."/>
            <person name="Alexander J.E."/>
            <person name="Rich S.A."/>
            <person name="Livny J."/>
            <person name="Vlamakis H."/>
            <person name="Clish C."/>
            <person name="Bullock K."/>
            <person name="Deik A."/>
            <person name="Scott J."/>
            <person name="Pierce K.A."/>
            <person name="Xavier R.J."/>
            <person name="Alm E.J."/>
        </authorList>
    </citation>
    <scope>NUCLEOTIDE SEQUENCE [LARGE SCALE GENOMIC DNA]</scope>
    <source>
        <strain evidence="1 2">BIOML-A5</strain>
    </source>
</reference>
<gene>
    <name evidence="1" type="ORF">F2Y61_09040</name>
</gene>
<protein>
    <submittedName>
        <fullName evidence="1">Uncharacterized protein</fullName>
    </submittedName>
</protein>
<dbReference type="AlphaFoldDB" id="A0A5M5ZZP0"/>
<sequence length="176" mass="19629">MKTNLNYCIVLSAEQLIYLAGSKYGIDRMKILHQLIEAVVLKETEYAIKGFSTALQIGQAVLSEVDLSSRLGYDKKTISRVLDKMNQLGIVASAQSNRTSIHTLKCISAWMLDGNRIDNPFYVRLKDRPDEREDTPVISDENKLFSPYSSFPSVSVYPQTAATEDFGGDVSANNQI</sequence>
<organism evidence="1 2">
    <name type="scientific">Phocaeicola dorei</name>
    <dbReference type="NCBI Taxonomy" id="357276"/>
    <lineage>
        <taxon>Bacteria</taxon>
        <taxon>Pseudomonadati</taxon>
        <taxon>Bacteroidota</taxon>
        <taxon>Bacteroidia</taxon>
        <taxon>Bacteroidales</taxon>
        <taxon>Bacteroidaceae</taxon>
        <taxon>Phocaeicola</taxon>
    </lineage>
</organism>